<dbReference type="RefSeq" id="WP_201309860.1">
    <property type="nucleotide sequence ID" value="NZ_BLYI01000009.1"/>
</dbReference>
<dbReference type="Proteomes" id="UP000613208">
    <property type="component" value="Unassembled WGS sequence"/>
</dbReference>
<feature type="transmembrane region" description="Helical" evidence="1">
    <location>
        <begin position="72"/>
        <end position="91"/>
    </location>
</feature>
<comment type="caution">
    <text evidence="2">The sequence shown here is derived from an EMBL/GenBank/DDBJ whole genome shotgun (WGS) entry which is preliminary data.</text>
</comment>
<keyword evidence="1" id="KW-0472">Membrane</keyword>
<evidence type="ECO:0000256" key="1">
    <source>
        <dbReference type="SAM" id="Phobius"/>
    </source>
</evidence>
<keyword evidence="3" id="KW-1185">Reference proteome</keyword>
<proteinExistence type="predicted"/>
<feature type="transmembrane region" description="Helical" evidence="1">
    <location>
        <begin position="201"/>
        <end position="224"/>
    </location>
</feature>
<feature type="transmembrane region" description="Helical" evidence="1">
    <location>
        <begin position="37"/>
        <end position="60"/>
    </location>
</feature>
<evidence type="ECO:0000313" key="2">
    <source>
        <dbReference type="EMBL" id="GFO84106.1"/>
    </source>
</evidence>
<name>A0A916Q6U0_9FIRM</name>
<accession>A0A916Q6U0</accession>
<dbReference type="AlphaFoldDB" id="A0A916Q6U0"/>
<protein>
    <submittedName>
        <fullName evidence="2">Uncharacterized protein</fullName>
    </submittedName>
</protein>
<gene>
    <name evidence="2" type="ORF">ANBU17_04530</name>
</gene>
<feature type="transmembrane region" description="Helical" evidence="1">
    <location>
        <begin position="6"/>
        <end position="25"/>
    </location>
</feature>
<feature type="transmembrane region" description="Helical" evidence="1">
    <location>
        <begin position="175"/>
        <end position="195"/>
    </location>
</feature>
<keyword evidence="1" id="KW-1133">Transmembrane helix</keyword>
<organism evidence="2 3">
    <name type="scientific">Anaerostipes butyraticus</name>
    <dbReference type="NCBI Taxonomy" id="645466"/>
    <lineage>
        <taxon>Bacteria</taxon>
        <taxon>Bacillati</taxon>
        <taxon>Bacillota</taxon>
        <taxon>Clostridia</taxon>
        <taxon>Lachnospirales</taxon>
        <taxon>Lachnospiraceae</taxon>
        <taxon>Anaerostipes</taxon>
    </lineage>
</organism>
<keyword evidence="1" id="KW-0812">Transmembrane</keyword>
<evidence type="ECO:0000313" key="3">
    <source>
        <dbReference type="Proteomes" id="UP000613208"/>
    </source>
</evidence>
<reference evidence="2" key="1">
    <citation type="submission" date="2020-06" db="EMBL/GenBank/DDBJ databases">
        <title>Characterization of fructooligosaccharide metabolism and fructooligosaccharide-degrading enzymes in human commensal butyrate producers.</title>
        <authorList>
            <person name="Tanno H."/>
            <person name="Fujii T."/>
            <person name="Hirano K."/>
            <person name="Maeno S."/>
            <person name="Tonozuka T."/>
            <person name="Sakamoto M."/>
            <person name="Ohkuma M."/>
            <person name="Tochio T."/>
            <person name="Endo A."/>
        </authorList>
    </citation>
    <scope>NUCLEOTIDE SEQUENCE</scope>
    <source>
        <strain evidence="2">JCM 17466</strain>
    </source>
</reference>
<feature type="transmembrane region" description="Helical" evidence="1">
    <location>
        <begin position="103"/>
        <end position="123"/>
    </location>
</feature>
<sequence>MQMAETCLRILILGMTYVLINITFLDTVLIKKKRTILFVFMLTILWMTKTLVLEYVMGSFWGDQLWFQCLKLSYITIHSTLVYIILAGCMYSSSVLKTGLAQIVCEVNYCIIIGAVLIIFNYLENREELMGYMLPFMLPDLLLFPVTYGVVKIEIHFLKPLLSWIRVREVKYRKIGWVIVGGYFISGIISSFWGLDNGNVFIDWTVFPVFIVSVAGSIVGFLVFMRYRKKTEQANTFLYSQTAFMKNYFQLLRQQIQTAESDQKSSQITRMNRIAGQIENEEMKGFSREKLWNYMENLKEKYEAIQAGIYCNDWLVDGVLYHMAEFCRENGIAASFYFQKYDRGYISEEDISEIIYQLLAYGVRESLRCREEKRDSRSLFLQAEAVRNQLILNASFCSVKSIKKLKRDLKRSLSIKIVPYHGEIIASEIKGEKKQISIQMQREK</sequence>
<dbReference type="EMBL" id="BLYI01000009">
    <property type="protein sequence ID" value="GFO84106.1"/>
    <property type="molecule type" value="Genomic_DNA"/>
</dbReference>
<feature type="transmembrane region" description="Helical" evidence="1">
    <location>
        <begin position="129"/>
        <end position="151"/>
    </location>
</feature>